<keyword evidence="2" id="KW-1185">Reference proteome</keyword>
<dbReference type="AlphaFoldDB" id="A0A919T686"/>
<reference evidence="1 2" key="1">
    <citation type="submission" date="2021-03" db="EMBL/GenBank/DDBJ databases">
        <title>Whole genome shotgun sequence of Actinoplanes toevensis NBRC 105298.</title>
        <authorList>
            <person name="Komaki H."/>
            <person name="Tamura T."/>
        </authorList>
    </citation>
    <scope>NUCLEOTIDE SEQUENCE [LARGE SCALE GENOMIC DNA]</scope>
    <source>
        <strain evidence="1 2">NBRC 105298</strain>
    </source>
</reference>
<dbReference type="RefSeq" id="WP_213004739.1">
    <property type="nucleotide sequence ID" value="NZ_BOQN01000006.1"/>
</dbReference>
<comment type="caution">
    <text evidence="1">The sequence shown here is derived from an EMBL/GenBank/DDBJ whole genome shotgun (WGS) entry which is preliminary data.</text>
</comment>
<dbReference type="EMBL" id="BOQN01000006">
    <property type="protein sequence ID" value="GIM88756.1"/>
    <property type="molecule type" value="Genomic_DNA"/>
</dbReference>
<gene>
    <name evidence="1" type="ORF">Ato02nite_005490</name>
</gene>
<sequence>MRVKVRINRAGINAATQLEGVYRNLEKRGDRVISAAGFSVIERSGAYRRGLRRDRIRVRGRGGVRVTATAGHSAVLELGSRPHIIEPKTKKALAWPGGAHPVRRVHHPGTKARHTLRNALKAARL</sequence>
<protein>
    <recommendedName>
        <fullName evidence="3">HK97 gp10 family phage protein</fullName>
    </recommendedName>
</protein>
<evidence type="ECO:0000313" key="2">
    <source>
        <dbReference type="Proteomes" id="UP000677082"/>
    </source>
</evidence>
<dbReference type="Proteomes" id="UP000677082">
    <property type="component" value="Unassembled WGS sequence"/>
</dbReference>
<evidence type="ECO:0000313" key="1">
    <source>
        <dbReference type="EMBL" id="GIM88756.1"/>
    </source>
</evidence>
<name>A0A919T686_9ACTN</name>
<proteinExistence type="predicted"/>
<accession>A0A919T686</accession>
<evidence type="ECO:0008006" key="3">
    <source>
        <dbReference type="Google" id="ProtNLM"/>
    </source>
</evidence>
<organism evidence="1 2">
    <name type="scientific">Paractinoplanes toevensis</name>
    <dbReference type="NCBI Taxonomy" id="571911"/>
    <lineage>
        <taxon>Bacteria</taxon>
        <taxon>Bacillati</taxon>
        <taxon>Actinomycetota</taxon>
        <taxon>Actinomycetes</taxon>
        <taxon>Micromonosporales</taxon>
        <taxon>Micromonosporaceae</taxon>
        <taxon>Paractinoplanes</taxon>
    </lineage>
</organism>